<evidence type="ECO:0008006" key="3">
    <source>
        <dbReference type="Google" id="ProtNLM"/>
    </source>
</evidence>
<accession>A0A418LYW7</accession>
<dbReference type="RefSeq" id="WP_119671113.1">
    <property type="nucleotide sequence ID" value="NZ_QXED01000011.1"/>
</dbReference>
<keyword evidence="2" id="KW-1185">Reference proteome</keyword>
<proteinExistence type="predicted"/>
<sequence>MIDPESYNQLRSEISERLKEDRNLLDQLRDEIRPLQGSVRRIQPRNTTAISLVGTDGGNNKIQYDPFLIQLVRVVDSSNNEYCLEAITPSTKISQLSAKQFLDDGTPATALGKMMAYLGVDRLDQLSHMISDNEDSNKPISPSWVQVYREIVEWAILFNIVRETKFGTDTLIVFDGLLRSKVFAKDNFKKYLTGIEEGIDKHKKDRRKIFIVGFAKHSKVLTRYRLAMHLEHILTTDYPAFVEIPRDIETKAYIWSEYARGDDADIGTGEINKFVGGKMFFVKFGNRSRDPIWPIDIFLPQIGEAPAIIGYLLADAVSGFPVPFYPLCLQKAHENAALVDFDYDILQDHIFNGLRNVLGNEGSVIDITRMQDADPARLRY</sequence>
<reference evidence="1 2" key="1">
    <citation type="submission" date="2018-08" db="EMBL/GenBank/DDBJ databases">
        <title>Fibrisoma montanum sp. nov., isolated from Danxia mountain soil.</title>
        <authorList>
            <person name="Huang Y."/>
        </authorList>
    </citation>
    <scope>NUCLEOTIDE SEQUENCE [LARGE SCALE GENOMIC DNA]</scope>
    <source>
        <strain evidence="1 2">HYT19</strain>
    </source>
</reference>
<name>A0A418LYW7_9BACT</name>
<dbReference type="AlphaFoldDB" id="A0A418LYW7"/>
<dbReference type="Proteomes" id="UP000283523">
    <property type="component" value="Unassembled WGS sequence"/>
</dbReference>
<evidence type="ECO:0000313" key="2">
    <source>
        <dbReference type="Proteomes" id="UP000283523"/>
    </source>
</evidence>
<gene>
    <name evidence="1" type="ORF">DYU11_28315</name>
</gene>
<dbReference type="OrthoDB" id="9147053at2"/>
<evidence type="ECO:0000313" key="1">
    <source>
        <dbReference type="EMBL" id="RIV18480.1"/>
    </source>
</evidence>
<protein>
    <recommendedName>
        <fullName evidence="3">NurA domain-containing protein</fullName>
    </recommendedName>
</protein>
<organism evidence="1 2">
    <name type="scientific">Fibrisoma montanum</name>
    <dbReference type="NCBI Taxonomy" id="2305895"/>
    <lineage>
        <taxon>Bacteria</taxon>
        <taxon>Pseudomonadati</taxon>
        <taxon>Bacteroidota</taxon>
        <taxon>Cytophagia</taxon>
        <taxon>Cytophagales</taxon>
        <taxon>Spirosomataceae</taxon>
        <taxon>Fibrisoma</taxon>
    </lineage>
</organism>
<comment type="caution">
    <text evidence="1">The sequence shown here is derived from an EMBL/GenBank/DDBJ whole genome shotgun (WGS) entry which is preliminary data.</text>
</comment>
<dbReference type="EMBL" id="QXED01000011">
    <property type="protein sequence ID" value="RIV18480.1"/>
    <property type="molecule type" value="Genomic_DNA"/>
</dbReference>